<accession>A0ABN1WIM8</accession>
<feature type="compositionally biased region" description="Polar residues" evidence="1">
    <location>
        <begin position="10"/>
        <end position="19"/>
    </location>
</feature>
<evidence type="ECO:0000256" key="1">
    <source>
        <dbReference type="SAM" id="MobiDB-lite"/>
    </source>
</evidence>
<evidence type="ECO:0000313" key="2">
    <source>
        <dbReference type="EMBL" id="GAA1248121.1"/>
    </source>
</evidence>
<gene>
    <name evidence="2" type="ORF">GCM10009579_02110</name>
</gene>
<dbReference type="EMBL" id="BAAAIH010000001">
    <property type="protein sequence ID" value="GAA1248121.1"/>
    <property type="molecule type" value="Genomic_DNA"/>
</dbReference>
<feature type="region of interest" description="Disordered" evidence="1">
    <location>
        <begin position="53"/>
        <end position="73"/>
    </location>
</feature>
<sequence>MGATQHRRSCTGQAATTMRNGGLKHAFALPEGGNDYFVRPPCSRYMAQRGGEMHELEERGRARAHGPAAAGQSVASRVRQLGIEGFQSSTCRMRSLDAPRMAIS</sequence>
<dbReference type="Proteomes" id="UP001500282">
    <property type="component" value="Unassembled WGS sequence"/>
</dbReference>
<protein>
    <submittedName>
        <fullName evidence="2">Uncharacterized protein</fullName>
    </submittedName>
</protein>
<feature type="region of interest" description="Disordered" evidence="1">
    <location>
        <begin position="1"/>
        <end position="20"/>
    </location>
</feature>
<reference evidence="2 3" key="1">
    <citation type="journal article" date="2019" name="Int. J. Syst. Evol. Microbiol.">
        <title>The Global Catalogue of Microorganisms (GCM) 10K type strain sequencing project: providing services to taxonomists for standard genome sequencing and annotation.</title>
        <authorList>
            <consortium name="The Broad Institute Genomics Platform"/>
            <consortium name="The Broad Institute Genome Sequencing Center for Infectious Disease"/>
            <person name="Wu L."/>
            <person name="Ma J."/>
        </authorList>
    </citation>
    <scope>NUCLEOTIDE SEQUENCE [LARGE SCALE GENOMIC DNA]</scope>
    <source>
        <strain evidence="2 3">JCM 11448</strain>
    </source>
</reference>
<evidence type="ECO:0000313" key="3">
    <source>
        <dbReference type="Proteomes" id="UP001500282"/>
    </source>
</evidence>
<keyword evidence="3" id="KW-1185">Reference proteome</keyword>
<proteinExistence type="predicted"/>
<name>A0ABN1WIM8_9ACTN</name>
<comment type="caution">
    <text evidence="2">The sequence shown here is derived from an EMBL/GenBank/DDBJ whole genome shotgun (WGS) entry which is preliminary data.</text>
</comment>
<organism evidence="2 3">
    <name type="scientific">Streptomyces javensis</name>
    <dbReference type="NCBI Taxonomy" id="114698"/>
    <lineage>
        <taxon>Bacteria</taxon>
        <taxon>Bacillati</taxon>
        <taxon>Actinomycetota</taxon>
        <taxon>Actinomycetes</taxon>
        <taxon>Kitasatosporales</taxon>
        <taxon>Streptomycetaceae</taxon>
        <taxon>Streptomyces</taxon>
        <taxon>Streptomyces violaceusniger group</taxon>
    </lineage>
</organism>